<evidence type="ECO:0000313" key="5">
    <source>
        <dbReference type="Proteomes" id="UP000284656"/>
    </source>
</evidence>
<organism evidence="4 5">
    <name type="scientific">Pseudomonas poae</name>
    <dbReference type="NCBI Taxonomy" id="200451"/>
    <lineage>
        <taxon>Bacteria</taxon>
        <taxon>Pseudomonadati</taxon>
        <taxon>Pseudomonadota</taxon>
        <taxon>Gammaproteobacteria</taxon>
        <taxon>Pseudomonadales</taxon>
        <taxon>Pseudomonadaceae</taxon>
        <taxon>Pseudomonas</taxon>
    </lineage>
</organism>
<feature type="domain" description="Endonuclease NucS C-terminal" evidence="2">
    <location>
        <begin position="136"/>
        <end position="236"/>
    </location>
</feature>
<keyword evidence="1" id="KW-0238">DNA-binding</keyword>
<evidence type="ECO:0000256" key="1">
    <source>
        <dbReference type="ARBA" id="ARBA00023125"/>
    </source>
</evidence>
<comment type="caution">
    <text evidence="4">The sequence shown here is derived from an EMBL/GenBank/DDBJ whole genome shotgun (WGS) entry which is preliminary data.</text>
</comment>
<protein>
    <submittedName>
        <fullName evidence="4">Nuclease</fullName>
    </submittedName>
</protein>
<dbReference type="AlphaFoldDB" id="A0A423FDK1"/>
<sequence>MGRQIYAKTTREILKDMLLEWDIQPGQVFTVARALQWFTDHWPLLAKGSIRAHLVQASTNDPSRLHHPSTKTTDDLLFKVGPGQYRLYVAGQDPAPIHELVKGDAVQQIEQGEDQEAEADLSETEAEPGSSEFLLEKDLQRYLAENLSIIEHGLRLYVDEEDVRGIEYDADGRRIDILAIDRDNSLCVIELKVSKGYDRVIGQTLRYVNWVRRELAEPGQKVRGLIICRKMSDDIRLAAAGIPGIELYEYELKVAVSKVAAMELPQ</sequence>
<dbReference type="Gene3D" id="3.40.1350.10">
    <property type="match status" value="1"/>
</dbReference>
<dbReference type="Proteomes" id="UP000284656">
    <property type="component" value="Unassembled WGS sequence"/>
</dbReference>
<gene>
    <name evidence="4" type="ORF">BK648_06555</name>
</gene>
<dbReference type="Pfam" id="PF24706">
    <property type="entry name" value="DUF7669"/>
    <property type="match status" value="1"/>
</dbReference>
<evidence type="ECO:0000259" key="3">
    <source>
        <dbReference type="Pfam" id="PF24706"/>
    </source>
</evidence>
<dbReference type="Pfam" id="PF01939">
    <property type="entry name" value="NucS_C"/>
    <property type="match status" value="1"/>
</dbReference>
<dbReference type="InterPro" id="IPR011856">
    <property type="entry name" value="tRNA_endonuc-like_dom_sf"/>
</dbReference>
<dbReference type="EMBL" id="MOAY01000027">
    <property type="protein sequence ID" value="ROM55154.1"/>
    <property type="molecule type" value="Genomic_DNA"/>
</dbReference>
<dbReference type="InterPro" id="IPR002793">
    <property type="entry name" value="Endonuclease_NucS"/>
</dbReference>
<feature type="domain" description="DUF7669" evidence="3">
    <location>
        <begin position="10"/>
        <end position="87"/>
    </location>
</feature>
<proteinExistence type="predicted"/>
<evidence type="ECO:0000313" key="4">
    <source>
        <dbReference type="EMBL" id="ROM55154.1"/>
    </source>
</evidence>
<dbReference type="RefSeq" id="WP_123715331.1">
    <property type="nucleotide sequence ID" value="NZ_MOAY01000027.1"/>
</dbReference>
<name>A0A423FDK1_9PSED</name>
<dbReference type="GO" id="GO:0003677">
    <property type="term" value="F:DNA binding"/>
    <property type="evidence" value="ECO:0007669"/>
    <property type="project" value="UniProtKB-KW"/>
</dbReference>
<dbReference type="InterPro" id="IPR056086">
    <property type="entry name" value="DUF7669"/>
</dbReference>
<reference evidence="4 5" key="1">
    <citation type="submission" date="2016-10" db="EMBL/GenBank/DDBJ databases">
        <title>Comparative genome analysis of multiple Pseudomonas spp. focuses on biocontrol and plant growth promoting traits.</title>
        <authorList>
            <person name="Tao X.-Y."/>
            <person name="Taylor C.G."/>
        </authorList>
    </citation>
    <scope>NUCLEOTIDE SEQUENCE [LARGE SCALE GENOMIC DNA]</scope>
    <source>
        <strain evidence="4 5">29G9</strain>
    </source>
</reference>
<dbReference type="InterPro" id="IPR048301">
    <property type="entry name" value="NucS_C"/>
</dbReference>
<dbReference type="CDD" id="cd22341">
    <property type="entry name" value="NucS-like"/>
    <property type="match status" value="1"/>
</dbReference>
<accession>A0A423FDK1</accession>
<evidence type="ECO:0000259" key="2">
    <source>
        <dbReference type="Pfam" id="PF01939"/>
    </source>
</evidence>
<dbReference type="GO" id="GO:0004519">
    <property type="term" value="F:endonuclease activity"/>
    <property type="evidence" value="ECO:0007669"/>
    <property type="project" value="InterPro"/>
</dbReference>